<dbReference type="AlphaFoldDB" id="Q63RU8"/>
<proteinExistence type="predicted"/>
<reference evidence="1 2" key="1">
    <citation type="journal article" date="2004" name="Proc. Natl. Acad. Sci. U.S.A.">
        <title>Genomic plasticity of the causative agent of melioidosis, Burkholderia pseudomallei.</title>
        <authorList>
            <person name="Holden M.T.G."/>
            <person name="Titball R.W."/>
            <person name="Peacock S.J."/>
            <person name="Cerdeno-Tarraga A.M."/>
            <person name="Atkins T."/>
            <person name="Crossman L.C."/>
            <person name="Pitt T."/>
            <person name="Churcher C."/>
            <person name="Mungall K."/>
            <person name="Bentley S.D."/>
            <person name="Sebaihia M."/>
            <person name="Thomson N.R."/>
            <person name="Bason N."/>
            <person name="Beacham I.R."/>
            <person name="Brooks K."/>
            <person name="Brown K.A."/>
            <person name="Brown N.F."/>
            <person name="Challis G.L."/>
            <person name="Cherevach I."/>
            <person name="Chillingworth T."/>
            <person name="Cronin A."/>
            <person name="Crosset B."/>
            <person name="Davis P."/>
            <person name="DeShazer D."/>
            <person name="Feltwell T."/>
            <person name="Fraser A."/>
            <person name="Hance Z."/>
            <person name="Hauser H."/>
            <person name="Holroyd S."/>
            <person name="Jagels K."/>
            <person name="Keith K.E."/>
            <person name="Maddison M."/>
            <person name="Moule S."/>
            <person name="Price C."/>
            <person name="Quail M.A."/>
            <person name="Rabbinowitsch E."/>
            <person name="Rutherford K."/>
            <person name="Sanders M."/>
            <person name="Simmonds M."/>
            <person name="Songsivilai S."/>
            <person name="Stevens K."/>
            <person name="Tumapa S."/>
            <person name="Vesaratchavest M."/>
            <person name="Whitehead S."/>
            <person name="Yeats C."/>
            <person name="Barrell B.G."/>
            <person name="Oyston P.C.F."/>
            <person name="Parkhill J."/>
        </authorList>
    </citation>
    <scope>NUCLEOTIDE SEQUENCE [LARGE SCALE GENOMIC DNA]</scope>
    <source>
        <strain evidence="1 2">K96243</strain>
    </source>
</reference>
<dbReference type="PATRIC" id="fig|272560.6.peg.2935"/>
<accession>Q63RU8</accession>
<keyword evidence="2" id="KW-1185">Reference proteome</keyword>
<evidence type="ECO:0000313" key="2">
    <source>
        <dbReference type="Proteomes" id="UP000000605"/>
    </source>
</evidence>
<dbReference type="STRING" id="272560.BPSL2572"/>
<dbReference type="Proteomes" id="UP000000605">
    <property type="component" value="Chromosome 1"/>
</dbReference>
<dbReference type="KEGG" id="bps:BPSL2572"/>
<gene>
    <name evidence="1" type="ordered locus">BPSL2572</name>
</gene>
<organism evidence="1 2">
    <name type="scientific">Burkholderia pseudomallei (strain K96243)</name>
    <dbReference type="NCBI Taxonomy" id="272560"/>
    <lineage>
        <taxon>Bacteria</taxon>
        <taxon>Pseudomonadati</taxon>
        <taxon>Pseudomonadota</taxon>
        <taxon>Betaproteobacteria</taxon>
        <taxon>Burkholderiales</taxon>
        <taxon>Burkholderiaceae</taxon>
        <taxon>Burkholderia</taxon>
        <taxon>pseudomallei group</taxon>
    </lineage>
</organism>
<name>Q63RU8_BURPS</name>
<dbReference type="EMBL" id="BX571965">
    <property type="protein sequence ID" value="CAH36580.1"/>
    <property type="molecule type" value="Genomic_DNA"/>
</dbReference>
<sequence>MGMDSEAHMKALRRRVERLLESIDRNASERRASVVLGDLERQIRMEEMFARAAVRGVTGTLEELAARSAIGEHYDLDELSDGESACRVAVLLLRAKQRKLAAEVE</sequence>
<protein>
    <submittedName>
        <fullName evidence="1">Uncharacterized protein</fullName>
    </submittedName>
</protein>
<evidence type="ECO:0000313" key="1">
    <source>
        <dbReference type="EMBL" id="CAH36580.1"/>
    </source>
</evidence>